<reference evidence="3 4" key="1">
    <citation type="submission" date="2019-08" db="EMBL/GenBank/DDBJ databases">
        <title>Hyperibacter terrae gen. nov., sp. nov. and Hyperibacter viscosus sp. nov., two new members in the family Rhodospirillaceae isolated from the rhizosphere of Hypericum perforatum.</title>
        <authorList>
            <person name="Noviana Z."/>
        </authorList>
    </citation>
    <scope>NUCLEOTIDE SEQUENCE [LARGE SCALE GENOMIC DNA]</scope>
    <source>
        <strain evidence="3 4">R5959</strain>
    </source>
</reference>
<comment type="similarity">
    <text evidence="1">Belongs to the RutC family.</text>
</comment>
<dbReference type="CDD" id="cd00448">
    <property type="entry name" value="YjgF_YER057c_UK114_family"/>
    <property type="match status" value="1"/>
</dbReference>
<dbReference type="InterPro" id="IPR035959">
    <property type="entry name" value="RutC-like_sf"/>
</dbReference>
<evidence type="ECO:0000313" key="4">
    <source>
        <dbReference type="Proteomes" id="UP000325797"/>
    </source>
</evidence>
<dbReference type="AlphaFoldDB" id="A0A5J6MWP1"/>
<name>A0A5J6MWP1_9PROT</name>
<sequence>MTKRAVDTGLPAIAGRPIQWATIADGILYTAQLPLRADGSFETGDIGLQTALTLSNLRRTVEAAGGTLADVTQVLVYLPDARDFAGMNAVYGPYFSEPYPNRAVFITGLVVPGARIEIVAYAHIGRAVRPAGRATPKAGAAAKRHRNAAKDKTPGRRRR</sequence>
<dbReference type="KEGG" id="hadh:FRZ61_19870"/>
<keyword evidence="4" id="KW-1185">Reference proteome</keyword>
<evidence type="ECO:0000256" key="1">
    <source>
        <dbReference type="ARBA" id="ARBA00010552"/>
    </source>
</evidence>
<gene>
    <name evidence="3" type="ORF">FRZ61_19870</name>
</gene>
<dbReference type="EMBL" id="CP042582">
    <property type="protein sequence ID" value="QEX22058.1"/>
    <property type="molecule type" value="Genomic_DNA"/>
</dbReference>
<dbReference type="Gene3D" id="3.30.1330.40">
    <property type="entry name" value="RutC-like"/>
    <property type="match status" value="1"/>
</dbReference>
<feature type="compositionally biased region" description="Basic and acidic residues" evidence="2">
    <location>
        <begin position="148"/>
        <end position="159"/>
    </location>
</feature>
<dbReference type="SUPFAM" id="SSF55298">
    <property type="entry name" value="YjgF-like"/>
    <property type="match status" value="1"/>
</dbReference>
<proteinExistence type="inferred from homology"/>
<dbReference type="InterPro" id="IPR006175">
    <property type="entry name" value="YjgF/YER057c/UK114"/>
</dbReference>
<accession>A0A5J6MWP1</accession>
<evidence type="ECO:0000256" key="2">
    <source>
        <dbReference type="SAM" id="MobiDB-lite"/>
    </source>
</evidence>
<dbReference type="GO" id="GO:0005829">
    <property type="term" value="C:cytosol"/>
    <property type="evidence" value="ECO:0007669"/>
    <property type="project" value="TreeGrafter"/>
</dbReference>
<evidence type="ECO:0000313" key="3">
    <source>
        <dbReference type="EMBL" id="QEX22058.1"/>
    </source>
</evidence>
<dbReference type="PANTHER" id="PTHR11803:SF58">
    <property type="entry name" value="PROTEIN HMF1-RELATED"/>
    <property type="match status" value="1"/>
</dbReference>
<organism evidence="3 4">
    <name type="scientific">Hypericibacter adhaerens</name>
    <dbReference type="NCBI Taxonomy" id="2602016"/>
    <lineage>
        <taxon>Bacteria</taxon>
        <taxon>Pseudomonadati</taxon>
        <taxon>Pseudomonadota</taxon>
        <taxon>Alphaproteobacteria</taxon>
        <taxon>Rhodospirillales</taxon>
        <taxon>Dongiaceae</taxon>
        <taxon>Hypericibacter</taxon>
    </lineage>
</organism>
<protein>
    <submittedName>
        <fullName evidence="3">Enamine deaminase RidA</fullName>
    </submittedName>
</protein>
<dbReference type="PANTHER" id="PTHR11803">
    <property type="entry name" value="2-IMINOBUTANOATE/2-IMINOPROPANOATE DEAMINASE RIDA"/>
    <property type="match status" value="1"/>
</dbReference>
<dbReference type="Pfam" id="PF01042">
    <property type="entry name" value="Ribonuc_L-PSP"/>
    <property type="match status" value="1"/>
</dbReference>
<dbReference type="GO" id="GO:0019239">
    <property type="term" value="F:deaminase activity"/>
    <property type="evidence" value="ECO:0007669"/>
    <property type="project" value="TreeGrafter"/>
</dbReference>
<feature type="region of interest" description="Disordered" evidence="2">
    <location>
        <begin position="133"/>
        <end position="159"/>
    </location>
</feature>
<dbReference type="OrthoDB" id="9809792at2"/>
<dbReference type="Proteomes" id="UP000325797">
    <property type="component" value="Chromosome"/>
</dbReference>